<proteinExistence type="predicted"/>
<name>A0A8J3S7F5_PLARO</name>
<protein>
    <submittedName>
        <fullName evidence="1">Uncharacterized protein</fullName>
    </submittedName>
</protein>
<dbReference type="EMBL" id="BOOI01000147">
    <property type="protein sequence ID" value="GIH89347.1"/>
    <property type="molecule type" value="Genomic_DNA"/>
</dbReference>
<dbReference type="AlphaFoldDB" id="A0A8J3S7F5"/>
<comment type="caution">
    <text evidence="1">The sequence shown here is derived from an EMBL/GenBank/DDBJ whole genome shotgun (WGS) entry which is preliminary data.</text>
</comment>
<organism evidence="1 2">
    <name type="scientific">Planobispora rosea</name>
    <dbReference type="NCBI Taxonomy" id="35762"/>
    <lineage>
        <taxon>Bacteria</taxon>
        <taxon>Bacillati</taxon>
        <taxon>Actinomycetota</taxon>
        <taxon>Actinomycetes</taxon>
        <taxon>Streptosporangiales</taxon>
        <taxon>Streptosporangiaceae</taxon>
        <taxon>Planobispora</taxon>
    </lineage>
</organism>
<evidence type="ECO:0000313" key="2">
    <source>
        <dbReference type="Proteomes" id="UP000655044"/>
    </source>
</evidence>
<reference evidence="1" key="1">
    <citation type="submission" date="2021-01" db="EMBL/GenBank/DDBJ databases">
        <title>Whole genome shotgun sequence of Planobispora rosea NBRC 15558.</title>
        <authorList>
            <person name="Komaki H."/>
            <person name="Tamura T."/>
        </authorList>
    </citation>
    <scope>NUCLEOTIDE SEQUENCE</scope>
    <source>
        <strain evidence="1">NBRC 15558</strain>
    </source>
</reference>
<accession>A0A8J3S7F5</accession>
<evidence type="ECO:0000313" key="1">
    <source>
        <dbReference type="EMBL" id="GIH89347.1"/>
    </source>
</evidence>
<gene>
    <name evidence="1" type="ORF">Pro02_77550</name>
</gene>
<dbReference type="Proteomes" id="UP000655044">
    <property type="component" value="Unassembled WGS sequence"/>
</dbReference>
<keyword evidence="2" id="KW-1185">Reference proteome</keyword>
<sequence>MVVGMAYEKMTITLPDHLATAVRASAEAAGMQISPYIARALRSAVLSQQLATTPLPADAEWAEVAEAEESGTGEATA</sequence>